<evidence type="ECO:0000313" key="3">
    <source>
        <dbReference type="Proteomes" id="UP001597641"/>
    </source>
</evidence>
<sequence length="201" mass="23641">MKRTYLLFLLISTLSLAHAQEKQKLYVFVGEKINIERFNANKKEEVSPGVFKVTISMDNAFRARYKVLENVYGNYVGDTIEFEVYEHYGEPPFASYENVLLFVSEHNGKLYHEKYQYFDVYRTKDGDWASPGYPCRFEPEMHRKKITFQQVEFKQPVMLEKVIGRKNYKTVVLEGTEVKDLFEIKKQGVLKARGLFQKSCS</sequence>
<keyword evidence="1" id="KW-0732">Signal</keyword>
<name>A0ABW6BVG6_9BACT</name>
<feature type="signal peptide" evidence="1">
    <location>
        <begin position="1"/>
        <end position="19"/>
    </location>
</feature>
<comment type="caution">
    <text evidence="2">The sequence shown here is derived from an EMBL/GenBank/DDBJ whole genome shotgun (WGS) entry which is preliminary data.</text>
</comment>
<evidence type="ECO:0000313" key="2">
    <source>
        <dbReference type="EMBL" id="MFD3001271.1"/>
    </source>
</evidence>
<dbReference type="Proteomes" id="UP001597641">
    <property type="component" value="Unassembled WGS sequence"/>
</dbReference>
<evidence type="ECO:0008006" key="4">
    <source>
        <dbReference type="Google" id="ProtNLM"/>
    </source>
</evidence>
<feature type="chain" id="PRO_5047423798" description="GLPGLI family protein" evidence="1">
    <location>
        <begin position="20"/>
        <end position="201"/>
    </location>
</feature>
<keyword evidence="3" id="KW-1185">Reference proteome</keyword>
<organism evidence="2 3">
    <name type="scientific">Pontibacter toksunensis</name>
    <dbReference type="NCBI Taxonomy" id="1332631"/>
    <lineage>
        <taxon>Bacteria</taxon>
        <taxon>Pseudomonadati</taxon>
        <taxon>Bacteroidota</taxon>
        <taxon>Cytophagia</taxon>
        <taxon>Cytophagales</taxon>
        <taxon>Hymenobacteraceae</taxon>
        <taxon>Pontibacter</taxon>
    </lineage>
</organism>
<evidence type="ECO:0000256" key="1">
    <source>
        <dbReference type="SAM" id="SignalP"/>
    </source>
</evidence>
<dbReference type="EMBL" id="JBHUOX010000009">
    <property type="protein sequence ID" value="MFD3001271.1"/>
    <property type="molecule type" value="Genomic_DNA"/>
</dbReference>
<proteinExistence type="predicted"/>
<reference evidence="3" key="1">
    <citation type="journal article" date="2019" name="Int. J. Syst. Evol. Microbiol.">
        <title>The Global Catalogue of Microorganisms (GCM) 10K type strain sequencing project: providing services to taxonomists for standard genome sequencing and annotation.</title>
        <authorList>
            <consortium name="The Broad Institute Genomics Platform"/>
            <consortium name="The Broad Institute Genome Sequencing Center for Infectious Disease"/>
            <person name="Wu L."/>
            <person name="Ma J."/>
        </authorList>
    </citation>
    <scope>NUCLEOTIDE SEQUENCE [LARGE SCALE GENOMIC DNA]</scope>
    <source>
        <strain evidence="3">KCTC 23984</strain>
    </source>
</reference>
<gene>
    <name evidence="2" type="ORF">ACFS7Z_12925</name>
</gene>
<dbReference type="RefSeq" id="WP_377485159.1">
    <property type="nucleotide sequence ID" value="NZ_JBHUOX010000009.1"/>
</dbReference>
<protein>
    <recommendedName>
        <fullName evidence="4">GLPGLI family protein</fullName>
    </recommendedName>
</protein>
<accession>A0ABW6BVG6</accession>